<keyword evidence="2" id="KW-0808">Transferase</keyword>
<evidence type="ECO:0000313" key="2">
    <source>
        <dbReference type="EMBL" id="MFC4871888.1"/>
    </source>
</evidence>
<dbReference type="CDD" id="cd01673">
    <property type="entry name" value="dNK"/>
    <property type="match status" value="1"/>
</dbReference>
<dbReference type="Proteomes" id="UP001595818">
    <property type="component" value="Unassembled WGS sequence"/>
</dbReference>
<proteinExistence type="predicted"/>
<comment type="caution">
    <text evidence="2">The sequence shown here is derived from an EMBL/GenBank/DDBJ whole genome shotgun (WGS) entry which is preliminary data.</text>
</comment>
<dbReference type="InterPro" id="IPR031314">
    <property type="entry name" value="DNK_dom"/>
</dbReference>
<name>A0ABV9SZU9_9BACT</name>
<protein>
    <submittedName>
        <fullName evidence="2">Deoxynucleoside kinase</fullName>
    </submittedName>
</protein>
<dbReference type="Gene3D" id="3.40.50.300">
    <property type="entry name" value="P-loop containing nucleotide triphosphate hydrolases"/>
    <property type="match status" value="1"/>
</dbReference>
<sequence length="206" mass="24467">MKHIAIAGNIGSGKTTLVKKLAQHYDWKAEFEAVEDNPYLEDFYQDMKKWAFHLQVYFLHNRFNQVRRVQESHISTVQDRTIYEDAHIFAANLYQSHFISARDYDNYLQLYHAMEKYVNPPDLLVYLKADIAKLVEQIEKRGRNFEKTIRIDYLQNLNAHYENWIAGYDKGKLLVINVNGLDFVDNREHFSGILEKIDREIFGLFK</sequence>
<dbReference type="InterPro" id="IPR050566">
    <property type="entry name" value="Deoxyribonucleoside_kinase"/>
</dbReference>
<dbReference type="PANTHER" id="PTHR10513:SF35">
    <property type="entry name" value="DEOXYADENOSINE KINASE"/>
    <property type="match status" value="1"/>
</dbReference>
<dbReference type="Pfam" id="PF01712">
    <property type="entry name" value="dNK"/>
    <property type="match status" value="1"/>
</dbReference>
<dbReference type="GO" id="GO:0016301">
    <property type="term" value="F:kinase activity"/>
    <property type="evidence" value="ECO:0007669"/>
    <property type="project" value="UniProtKB-KW"/>
</dbReference>
<evidence type="ECO:0000259" key="1">
    <source>
        <dbReference type="Pfam" id="PF01712"/>
    </source>
</evidence>
<keyword evidence="2" id="KW-0418">Kinase</keyword>
<organism evidence="2 3">
    <name type="scientific">Negadavirga shengliensis</name>
    <dbReference type="NCBI Taxonomy" id="1389218"/>
    <lineage>
        <taxon>Bacteria</taxon>
        <taxon>Pseudomonadati</taxon>
        <taxon>Bacteroidota</taxon>
        <taxon>Cytophagia</taxon>
        <taxon>Cytophagales</taxon>
        <taxon>Cyclobacteriaceae</taxon>
        <taxon>Negadavirga</taxon>
    </lineage>
</organism>
<dbReference type="RefSeq" id="WP_377063778.1">
    <property type="nucleotide sequence ID" value="NZ_JBHSJJ010000004.1"/>
</dbReference>
<dbReference type="PANTHER" id="PTHR10513">
    <property type="entry name" value="DEOXYNUCLEOSIDE KINASE"/>
    <property type="match status" value="1"/>
</dbReference>
<dbReference type="InterPro" id="IPR027417">
    <property type="entry name" value="P-loop_NTPase"/>
</dbReference>
<dbReference type="InterPro" id="IPR002624">
    <property type="entry name" value="DCK/DGK"/>
</dbReference>
<feature type="domain" description="Deoxynucleoside kinase" evidence="1">
    <location>
        <begin position="4"/>
        <end position="198"/>
    </location>
</feature>
<evidence type="ECO:0000313" key="3">
    <source>
        <dbReference type="Proteomes" id="UP001595818"/>
    </source>
</evidence>
<keyword evidence="3" id="KW-1185">Reference proteome</keyword>
<dbReference type="PIRSF" id="PIRSF000705">
    <property type="entry name" value="DNK"/>
    <property type="match status" value="1"/>
</dbReference>
<accession>A0ABV9SZU9</accession>
<dbReference type="SUPFAM" id="SSF52540">
    <property type="entry name" value="P-loop containing nucleoside triphosphate hydrolases"/>
    <property type="match status" value="1"/>
</dbReference>
<gene>
    <name evidence="2" type="ORF">ACFPFU_09335</name>
</gene>
<reference evidence="3" key="1">
    <citation type="journal article" date="2019" name="Int. J. Syst. Evol. Microbiol.">
        <title>The Global Catalogue of Microorganisms (GCM) 10K type strain sequencing project: providing services to taxonomists for standard genome sequencing and annotation.</title>
        <authorList>
            <consortium name="The Broad Institute Genomics Platform"/>
            <consortium name="The Broad Institute Genome Sequencing Center for Infectious Disease"/>
            <person name="Wu L."/>
            <person name="Ma J."/>
        </authorList>
    </citation>
    <scope>NUCLEOTIDE SEQUENCE [LARGE SCALE GENOMIC DNA]</scope>
    <source>
        <strain evidence="3">CGMCC 4.7466</strain>
    </source>
</reference>
<dbReference type="EMBL" id="JBHSJJ010000004">
    <property type="protein sequence ID" value="MFC4871888.1"/>
    <property type="molecule type" value="Genomic_DNA"/>
</dbReference>